<evidence type="ECO:0000256" key="8">
    <source>
        <dbReference type="ARBA" id="ARBA00022927"/>
    </source>
</evidence>
<evidence type="ECO:0000256" key="5">
    <source>
        <dbReference type="ARBA" id="ARBA00022448"/>
    </source>
</evidence>
<proteinExistence type="inferred from homology"/>
<reference evidence="11 12" key="1">
    <citation type="submission" date="2020-05" db="EMBL/GenBank/DDBJ databases">
        <authorList>
            <person name="Ruan W."/>
            <person name="Jeon C.O."/>
            <person name="Chun B.H."/>
        </authorList>
    </citation>
    <scope>NUCLEOTIDE SEQUENCE [LARGE SCALE GENOMIC DNA]</scope>
    <source>
        <strain evidence="11 12">TBZ9</strain>
    </source>
</reference>
<comment type="subunit">
    <text evidence="3 10">Monomer.</text>
</comment>
<keyword evidence="11" id="KW-0449">Lipoprotein</keyword>
<dbReference type="Proteomes" id="UP000588806">
    <property type="component" value="Unassembled WGS sequence"/>
</dbReference>
<comment type="caution">
    <text evidence="11">The sequence shown here is derived from an EMBL/GenBank/DDBJ whole genome shotgun (WGS) entry which is preliminary data.</text>
</comment>
<evidence type="ECO:0000256" key="3">
    <source>
        <dbReference type="ARBA" id="ARBA00011245"/>
    </source>
</evidence>
<dbReference type="PANTHER" id="PTHR35869">
    <property type="entry name" value="OUTER-MEMBRANE LIPOPROTEIN CARRIER PROTEIN"/>
    <property type="match status" value="1"/>
</dbReference>
<dbReference type="NCBIfam" id="TIGR00547">
    <property type="entry name" value="lolA"/>
    <property type="match status" value="1"/>
</dbReference>
<dbReference type="Pfam" id="PF03548">
    <property type="entry name" value="LolA"/>
    <property type="match status" value="1"/>
</dbReference>
<comment type="similarity">
    <text evidence="2 10">Belongs to the LolA family.</text>
</comment>
<dbReference type="SUPFAM" id="SSF89392">
    <property type="entry name" value="Prokaryotic lipoproteins and lipoprotein localization factors"/>
    <property type="match status" value="1"/>
</dbReference>
<sequence>MNRTDTPVVAHTSENTASVSRQRSFGLMLAASALGLMVSPESWAQDAAERLSERLEPLETYHASFEQKILDSSGDHLQEAQGEMWLARPGLLRWEVDAPYAQTVMSDGEEVYLYDPDLEQVTVQAVDERITHTPALLISGNIDDLTASYDVHYENGDEDIFTLVPSTPDTLFEELNLMFEGETLTELWMTDSTGQRTAIIFSAIRQNSEIDDERFTFEIPEGTDVIREGR</sequence>
<dbReference type="InterPro" id="IPR004564">
    <property type="entry name" value="OM_lipoprot_carrier_LolA-like"/>
</dbReference>
<keyword evidence="9 10" id="KW-0143">Chaperone</keyword>
<evidence type="ECO:0000256" key="1">
    <source>
        <dbReference type="ARBA" id="ARBA00004418"/>
    </source>
</evidence>
<comment type="function">
    <text evidence="10">Participates in the translocation of lipoproteins from the inner membrane to the outer membrane. Only forms a complex with a lipoprotein if the residue after the N-terminal Cys is not an aspartate (The Asp acts as a targeting signal to indicate that the lipoprotein should stay in the inner membrane).</text>
</comment>
<dbReference type="AlphaFoldDB" id="A0A7Y3TV49"/>
<reference evidence="11 12" key="2">
    <citation type="submission" date="2020-06" db="EMBL/GenBank/DDBJ databases">
        <title>Halomonas songnenensis sp. nov., a moderately halophilic bacterium isolated from saline and alkaline soils.</title>
        <authorList>
            <person name="Jiang J."/>
            <person name="Pan Y."/>
        </authorList>
    </citation>
    <scope>NUCLEOTIDE SEQUENCE [LARGE SCALE GENOMIC DNA]</scope>
    <source>
        <strain evidence="11 12">TBZ9</strain>
    </source>
</reference>
<evidence type="ECO:0000256" key="10">
    <source>
        <dbReference type="HAMAP-Rule" id="MF_00240"/>
    </source>
</evidence>
<evidence type="ECO:0000256" key="4">
    <source>
        <dbReference type="ARBA" id="ARBA00014035"/>
    </source>
</evidence>
<dbReference type="HAMAP" id="MF_00240">
    <property type="entry name" value="LolA"/>
    <property type="match status" value="1"/>
</dbReference>
<keyword evidence="5 10" id="KW-0813">Transport</keyword>
<keyword evidence="6" id="KW-0732">Signal</keyword>
<dbReference type="InterPro" id="IPR029046">
    <property type="entry name" value="LolA/LolB/LppX"/>
</dbReference>
<accession>A0A7Y3TV49</accession>
<keyword evidence="12" id="KW-1185">Reference proteome</keyword>
<keyword evidence="8 10" id="KW-0653">Protein transport</keyword>
<dbReference type="EMBL" id="JABFHI010000001">
    <property type="protein sequence ID" value="NOG30827.1"/>
    <property type="molecule type" value="Genomic_DNA"/>
</dbReference>
<evidence type="ECO:0000256" key="9">
    <source>
        <dbReference type="ARBA" id="ARBA00023186"/>
    </source>
</evidence>
<gene>
    <name evidence="10 11" type="primary">lolA</name>
    <name evidence="11" type="ORF">HLB35_01875</name>
</gene>
<dbReference type="CDD" id="cd16325">
    <property type="entry name" value="LolA"/>
    <property type="match status" value="1"/>
</dbReference>
<dbReference type="Gene3D" id="2.50.20.10">
    <property type="entry name" value="Lipoprotein localisation LolA/LolB/LppX"/>
    <property type="match status" value="1"/>
</dbReference>
<dbReference type="InterPro" id="IPR018323">
    <property type="entry name" value="OM_lipoprot_carrier_LolA_Pbac"/>
</dbReference>
<dbReference type="GO" id="GO:0030288">
    <property type="term" value="C:outer membrane-bounded periplasmic space"/>
    <property type="evidence" value="ECO:0007669"/>
    <property type="project" value="TreeGrafter"/>
</dbReference>
<dbReference type="GO" id="GO:0042953">
    <property type="term" value="P:lipoprotein transport"/>
    <property type="evidence" value="ECO:0007669"/>
    <property type="project" value="InterPro"/>
</dbReference>
<evidence type="ECO:0000313" key="12">
    <source>
        <dbReference type="Proteomes" id="UP000588806"/>
    </source>
</evidence>
<evidence type="ECO:0000256" key="7">
    <source>
        <dbReference type="ARBA" id="ARBA00022764"/>
    </source>
</evidence>
<protein>
    <recommendedName>
        <fullName evidence="4 10">Outer-membrane lipoprotein carrier protein</fullName>
    </recommendedName>
</protein>
<keyword evidence="7 10" id="KW-0574">Periplasm</keyword>
<evidence type="ECO:0000313" key="11">
    <source>
        <dbReference type="EMBL" id="NOG30827.1"/>
    </source>
</evidence>
<dbReference type="GO" id="GO:0044874">
    <property type="term" value="P:lipoprotein localization to outer membrane"/>
    <property type="evidence" value="ECO:0007669"/>
    <property type="project" value="UniProtKB-UniRule"/>
</dbReference>
<evidence type="ECO:0000256" key="2">
    <source>
        <dbReference type="ARBA" id="ARBA00007615"/>
    </source>
</evidence>
<dbReference type="PANTHER" id="PTHR35869:SF1">
    <property type="entry name" value="OUTER-MEMBRANE LIPOPROTEIN CARRIER PROTEIN"/>
    <property type="match status" value="1"/>
</dbReference>
<evidence type="ECO:0000256" key="6">
    <source>
        <dbReference type="ARBA" id="ARBA00022729"/>
    </source>
</evidence>
<organism evidence="11 12">
    <name type="scientific">Vreelandella azerica</name>
    <dbReference type="NCBI Taxonomy" id="2732867"/>
    <lineage>
        <taxon>Bacteria</taxon>
        <taxon>Pseudomonadati</taxon>
        <taxon>Pseudomonadota</taxon>
        <taxon>Gammaproteobacteria</taxon>
        <taxon>Oceanospirillales</taxon>
        <taxon>Halomonadaceae</taxon>
        <taxon>Vreelandella</taxon>
    </lineage>
</organism>
<name>A0A7Y3TV49_9GAMM</name>
<comment type="subcellular location">
    <subcellularLocation>
        <location evidence="1 10">Periplasm</location>
    </subcellularLocation>
</comment>